<sequence>MENNRELSAKEYFLQCLKDKERVFKEITRLSQAEKETYIGLLENLKKVNKNRKDYSNKEIGKSLEDIVSFILNKSSVFEVKENIHTSSNEVDQLVLLNSTGKEFQREGYLDIRGEHFLSECKNYDGKIGVTWPGKFYSLLSVQSCKLGILFSYKGLTGTGWNDAVGLTKKLFLTRERIEDKIYIIEFNIQDFDDIANGLSFLEILEAKINALKTDTNFSHFITNHPAMIKA</sequence>
<dbReference type="Proteomes" id="UP001372526">
    <property type="component" value="Unassembled WGS sequence"/>
</dbReference>
<proteinExistence type="predicted"/>
<evidence type="ECO:0000313" key="2">
    <source>
        <dbReference type="Proteomes" id="UP001372526"/>
    </source>
</evidence>
<dbReference type="EMBL" id="JBAWSX010000003">
    <property type="protein sequence ID" value="MEI4801291.1"/>
    <property type="molecule type" value="Genomic_DNA"/>
</dbReference>
<accession>A0ABU8FHB4</accession>
<comment type="caution">
    <text evidence="1">The sequence shown here is derived from an EMBL/GenBank/DDBJ whole genome shotgun (WGS) entry which is preliminary data.</text>
</comment>
<reference evidence="1 2" key="1">
    <citation type="submission" date="2024-01" db="EMBL/GenBank/DDBJ databases">
        <title>Seven novel Bacillus-like species.</title>
        <authorList>
            <person name="Liu G."/>
        </authorList>
    </citation>
    <scope>NUCLEOTIDE SEQUENCE [LARGE SCALE GENOMIC DNA]</scope>
    <source>
        <strain evidence="1 2">FJAT-51639</strain>
    </source>
</reference>
<dbReference type="RefSeq" id="WP_336472022.1">
    <property type="nucleotide sequence ID" value="NZ_JBAWSX010000003.1"/>
</dbReference>
<name>A0ABU8FHB4_9BACI</name>
<keyword evidence="2" id="KW-1185">Reference proteome</keyword>
<protein>
    <submittedName>
        <fullName evidence="1">Acetylglutamate semialdehyde dehydrogenase</fullName>
    </submittedName>
</protein>
<organism evidence="1 2">
    <name type="scientific">Bacillus bruguierae</name>
    <dbReference type="NCBI Taxonomy" id="3127667"/>
    <lineage>
        <taxon>Bacteria</taxon>
        <taxon>Bacillati</taxon>
        <taxon>Bacillota</taxon>
        <taxon>Bacilli</taxon>
        <taxon>Bacillales</taxon>
        <taxon>Bacillaceae</taxon>
        <taxon>Bacillus</taxon>
    </lineage>
</organism>
<gene>
    <name evidence="1" type="ORF">WAZ07_08110</name>
</gene>
<evidence type="ECO:0000313" key="1">
    <source>
        <dbReference type="EMBL" id="MEI4801291.1"/>
    </source>
</evidence>